<gene>
    <name evidence="1" type="ORF">LCGC14_1627280</name>
</gene>
<comment type="caution">
    <text evidence="1">The sequence shown here is derived from an EMBL/GenBank/DDBJ whole genome shotgun (WGS) entry which is preliminary data.</text>
</comment>
<reference evidence="1" key="1">
    <citation type="journal article" date="2015" name="Nature">
        <title>Complex archaea that bridge the gap between prokaryotes and eukaryotes.</title>
        <authorList>
            <person name="Spang A."/>
            <person name="Saw J.H."/>
            <person name="Jorgensen S.L."/>
            <person name="Zaremba-Niedzwiedzka K."/>
            <person name="Martijn J."/>
            <person name="Lind A.E."/>
            <person name="van Eijk R."/>
            <person name="Schleper C."/>
            <person name="Guy L."/>
            <person name="Ettema T.J."/>
        </authorList>
    </citation>
    <scope>NUCLEOTIDE SEQUENCE</scope>
</reference>
<sequence>MANKVDRVGTFRFNAVLESLVDKTSKSKMTSFNVRLRLSEFYDEEENKWVDWSEYDVEQVAYFTLFGKNGKTGVPEPILNHAQVMKVFDWDGKSWQILGGKDYSAVKGQIRIEDNDPAFAAKNPFQVSWLDTFDTDPVRKLRGLNAEELKALDADPVFKYQGKASAPAAAPGR</sequence>
<evidence type="ECO:0000313" key="1">
    <source>
        <dbReference type="EMBL" id="KKM22255.1"/>
    </source>
</evidence>
<dbReference type="AlphaFoldDB" id="A0A0F9L3F2"/>
<proteinExistence type="predicted"/>
<name>A0A0F9L3F2_9ZZZZ</name>
<dbReference type="EMBL" id="LAZR01013375">
    <property type="protein sequence ID" value="KKM22255.1"/>
    <property type="molecule type" value="Genomic_DNA"/>
</dbReference>
<feature type="non-terminal residue" evidence="1">
    <location>
        <position position="173"/>
    </location>
</feature>
<protein>
    <submittedName>
        <fullName evidence="1">Uncharacterized protein</fullName>
    </submittedName>
</protein>
<accession>A0A0F9L3F2</accession>
<organism evidence="1">
    <name type="scientific">marine sediment metagenome</name>
    <dbReference type="NCBI Taxonomy" id="412755"/>
    <lineage>
        <taxon>unclassified sequences</taxon>
        <taxon>metagenomes</taxon>
        <taxon>ecological metagenomes</taxon>
    </lineage>
</organism>